<dbReference type="OrthoDB" id="9807800at2"/>
<dbReference type="InterPro" id="IPR000835">
    <property type="entry name" value="HTH_MarR-typ"/>
</dbReference>
<dbReference type="Proteomes" id="UP000290253">
    <property type="component" value="Unassembled WGS sequence"/>
</dbReference>
<proteinExistence type="predicted"/>
<keyword evidence="3" id="KW-1185">Reference proteome</keyword>
<accession>A0A4Q1SE81</accession>
<name>A0A4Q1SE81_9BACT</name>
<dbReference type="InterPro" id="IPR036390">
    <property type="entry name" value="WH_DNA-bd_sf"/>
</dbReference>
<dbReference type="GO" id="GO:0006950">
    <property type="term" value="P:response to stress"/>
    <property type="evidence" value="ECO:0007669"/>
    <property type="project" value="TreeGrafter"/>
</dbReference>
<comment type="caution">
    <text evidence="2">The sequence shown here is derived from an EMBL/GenBank/DDBJ whole genome shotgun (WGS) entry which is preliminary data.</text>
</comment>
<sequence>MTTALEHDEIQLLAKFRREIRRFLQFSEQAATAAGLQPQQHQMLLQIAGAPDGTMVTVGHIAEMMGLRHHSVVELSKRCEAAGLVRRTHDAADRRCVLLELTAQGQRALRQLSDVHAQQLRELAPDLIQALTRIRNA</sequence>
<protein>
    <submittedName>
        <fullName evidence="2">MarR family transcriptional regulator</fullName>
    </submittedName>
</protein>
<gene>
    <name evidence="2" type="ORF">ESZ00_12710</name>
</gene>
<dbReference type="AlphaFoldDB" id="A0A4Q1SE81"/>
<dbReference type="PANTHER" id="PTHR33164">
    <property type="entry name" value="TRANSCRIPTIONAL REGULATOR, MARR FAMILY"/>
    <property type="match status" value="1"/>
</dbReference>
<dbReference type="GO" id="GO:0003700">
    <property type="term" value="F:DNA-binding transcription factor activity"/>
    <property type="evidence" value="ECO:0007669"/>
    <property type="project" value="InterPro"/>
</dbReference>
<evidence type="ECO:0000259" key="1">
    <source>
        <dbReference type="PROSITE" id="PS50995"/>
    </source>
</evidence>
<dbReference type="RefSeq" id="WP_129208630.1">
    <property type="nucleotide sequence ID" value="NZ_BMGU01000004.1"/>
</dbReference>
<dbReference type="PANTHER" id="PTHR33164:SF43">
    <property type="entry name" value="HTH-TYPE TRANSCRIPTIONAL REPRESSOR YETL"/>
    <property type="match status" value="1"/>
</dbReference>
<dbReference type="EMBL" id="SDMK01000002">
    <property type="protein sequence ID" value="RXS95433.1"/>
    <property type="molecule type" value="Genomic_DNA"/>
</dbReference>
<dbReference type="SUPFAM" id="SSF46785">
    <property type="entry name" value="Winged helix' DNA-binding domain"/>
    <property type="match status" value="1"/>
</dbReference>
<organism evidence="2 3">
    <name type="scientific">Silvibacterium dinghuense</name>
    <dbReference type="NCBI Taxonomy" id="1560006"/>
    <lineage>
        <taxon>Bacteria</taxon>
        <taxon>Pseudomonadati</taxon>
        <taxon>Acidobacteriota</taxon>
        <taxon>Terriglobia</taxon>
        <taxon>Terriglobales</taxon>
        <taxon>Acidobacteriaceae</taxon>
        <taxon>Silvibacterium</taxon>
    </lineage>
</organism>
<dbReference type="InterPro" id="IPR039422">
    <property type="entry name" value="MarR/SlyA-like"/>
</dbReference>
<dbReference type="InterPro" id="IPR036388">
    <property type="entry name" value="WH-like_DNA-bd_sf"/>
</dbReference>
<dbReference type="Pfam" id="PF12802">
    <property type="entry name" value="MarR_2"/>
    <property type="match status" value="1"/>
</dbReference>
<feature type="domain" description="HTH marR-type" evidence="1">
    <location>
        <begin position="6"/>
        <end position="137"/>
    </location>
</feature>
<evidence type="ECO:0000313" key="3">
    <source>
        <dbReference type="Proteomes" id="UP000290253"/>
    </source>
</evidence>
<dbReference type="PROSITE" id="PS50995">
    <property type="entry name" value="HTH_MARR_2"/>
    <property type="match status" value="1"/>
</dbReference>
<evidence type="ECO:0000313" key="2">
    <source>
        <dbReference type="EMBL" id="RXS95433.1"/>
    </source>
</evidence>
<dbReference type="SMART" id="SM00347">
    <property type="entry name" value="HTH_MARR"/>
    <property type="match status" value="1"/>
</dbReference>
<dbReference type="Gene3D" id="1.10.10.10">
    <property type="entry name" value="Winged helix-like DNA-binding domain superfamily/Winged helix DNA-binding domain"/>
    <property type="match status" value="1"/>
</dbReference>
<reference evidence="2 3" key="1">
    <citation type="journal article" date="2016" name="Int. J. Syst. Evol. Microbiol.">
        <title>Acidipila dinghuensis sp. nov., an acidobacterium isolated from forest soil.</title>
        <authorList>
            <person name="Jiang Y.W."/>
            <person name="Wang J."/>
            <person name="Chen M.H."/>
            <person name="Lv Y.Y."/>
            <person name="Qiu L.H."/>
        </authorList>
    </citation>
    <scope>NUCLEOTIDE SEQUENCE [LARGE SCALE GENOMIC DNA]</scope>
    <source>
        <strain evidence="2 3">DHOF10</strain>
    </source>
</reference>